<evidence type="ECO:0000256" key="1">
    <source>
        <dbReference type="PROSITE-ProRule" id="PRU00176"/>
    </source>
</evidence>
<dbReference type="GO" id="GO:0003729">
    <property type="term" value="F:mRNA binding"/>
    <property type="evidence" value="ECO:0007669"/>
    <property type="project" value="TreeGrafter"/>
</dbReference>
<comment type="caution">
    <text evidence="3">The sequence shown here is derived from an EMBL/GenBank/DDBJ whole genome shotgun (WGS) entry which is preliminary data.</text>
</comment>
<dbReference type="Pfam" id="PF00076">
    <property type="entry name" value="RRM_1"/>
    <property type="match status" value="1"/>
</dbReference>
<evidence type="ECO:0000313" key="3">
    <source>
        <dbReference type="EMBL" id="KAK1442910.1"/>
    </source>
</evidence>
<dbReference type="Gene3D" id="3.30.70.330">
    <property type="match status" value="1"/>
</dbReference>
<dbReference type="Proteomes" id="UP001230268">
    <property type="component" value="Unassembled WGS sequence"/>
</dbReference>
<name>A0AAD8LHS0_BABGI</name>
<dbReference type="SUPFAM" id="SSF54928">
    <property type="entry name" value="RNA-binding domain, RBD"/>
    <property type="match status" value="1"/>
</dbReference>
<dbReference type="PANTHER" id="PTHR45735:SF2">
    <property type="entry name" value="CLEAVAGE STIMULATION FACTOR SUBUNIT 2"/>
    <property type="match status" value="1"/>
</dbReference>
<proteinExistence type="predicted"/>
<accession>A0AAD8LHS0</accession>
<feature type="domain" description="RRM" evidence="2">
    <location>
        <begin position="8"/>
        <end position="86"/>
    </location>
</feature>
<evidence type="ECO:0000259" key="2">
    <source>
        <dbReference type="PROSITE" id="PS50102"/>
    </source>
</evidence>
<protein>
    <recommendedName>
        <fullName evidence="2">RRM domain-containing protein</fullName>
    </recommendedName>
</protein>
<evidence type="ECO:0000313" key="4">
    <source>
        <dbReference type="Proteomes" id="UP001230268"/>
    </source>
</evidence>
<dbReference type="PROSITE" id="PS50102">
    <property type="entry name" value="RRM"/>
    <property type="match status" value="1"/>
</dbReference>
<keyword evidence="1" id="KW-0694">RNA-binding</keyword>
<dbReference type="EMBL" id="JAVEPI010000003">
    <property type="protein sequence ID" value="KAK1442910.1"/>
    <property type="molecule type" value="Genomic_DNA"/>
</dbReference>
<organism evidence="3 4">
    <name type="scientific">Babesia gibsoni</name>
    <dbReference type="NCBI Taxonomy" id="33632"/>
    <lineage>
        <taxon>Eukaryota</taxon>
        <taxon>Sar</taxon>
        <taxon>Alveolata</taxon>
        <taxon>Apicomplexa</taxon>
        <taxon>Aconoidasida</taxon>
        <taxon>Piroplasmida</taxon>
        <taxon>Babesiidae</taxon>
        <taxon>Babesia</taxon>
    </lineage>
</organism>
<keyword evidence="4" id="KW-1185">Reference proteome</keyword>
<reference evidence="3" key="1">
    <citation type="submission" date="2023-08" db="EMBL/GenBank/DDBJ databases">
        <title>Draft sequence of the Babesia gibsoni genome.</title>
        <authorList>
            <person name="Yamagishi J.Y."/>
            <person name="Xuan X.X."/>
        </authorList>
    </citation>
    <scope>NUCLEOTIDE SEQUENCE</scope>
    <source>
        <strain evidence="3">Azabu</strain>
    </source>
</reference>
<dbReference type="InterPro" id="IPR000504">
    <property type="entry name" value="RRM_dom"/>
</dbReference>
<dbReference type="InterPro" id="IPR035979">
    <property type="entry name" value="RBD_domain_sf"/>
</dbReference>
<gene>
    <name evidence="3" type="ORF">BgAZ_304280</name>
</gene>
<sequence>MSERSKFIKLFVGNLPYEVTDQEIRNILQGCGSIRFLSVRKDKQTNKSKGYAHIEYRHEWEAVEAFKRLMGKDMRGRVLKVDFCDDFMRIRYSDLIDLANRAFQNASSQPLNVDSMRYTDVSHANIPNVAVAPLSSTRYQRTPYAVTFPDSLTNAEDASNKRERREEMMLIDDEGNICNKEFFDLVKSMTMLDVAHVVDIINEYIEKSVMNTRCILKENPEMAIALVHAKTLLGRISFEKNYSIAPEHELDASLEYFHSKH</sequence>
<dbReference type="PANTHER" id="PTHR45735">
    <property type="entry name" value="CLEAVAGE STIMULATION FACTOR SUBUNIT 2"/>
    <property type="match status" value="1"/>
</dbReference>
<dbReference type="SMART" id="SM00360">
    <property type="entry name" value="RRM"/>
    <property type="match status" value="1"/>
</dbReference>
<dbReference type="AlphaFoldDB" id="A0AAD8LHS0"/>
<dbReference type="GO" id="GO:0005847">
    <property type="term" value="C:mRNA cleavage and polyadenylation specificity factor complex"/>
    <property type="evidence" value="ECO:0007669"/>
    <property type="project" value="TreeGrafter"/>
</dbReference>
<dbReference type="InterPro" id="IPR012677">
    <property type="entry name" value="Nucleotide-bd_a/b_plait_sf"/>
</dbReference>